<feature type="transmembrane region" description="Helical" evidence="5">
    <location>
        <begin position="56"/>
        <end position="78"/>
    </location>
</feature>
<dbReference type="Pfam" id="PF00034">
    <property type="entry name" value="Cytochrom_C"/>
    <property type="match status" value="1"/>
</dbReference>
<keyword evidence="5" id="KW-0472">Membrane</keyword>
<evidence type="ECO:0000259" key="6">
    <source>
        <dbReference type="PROSITE" id="PS51007"/>
    </source>
</evidence>
<dbReference type="PROSITE" id="PS51007">
    <property type="entry name" value="CYTC"/>
    <property type="match status" value="1"/>
</dbReference>
<dbReference type="Gene3D" id="2.120.10.30">
    <property type="entry name" value="TolB, C-terminal domain"/>
    <property type="match status" value="1"/>
</dbReference>
<evidence type="ECO:0000256" key="5">
    <source>
        <dbReference type="SAM" id="Phobius"/>
    </source>
</evidence>
<dbReference type="SUPFAM" id="SSF50952">
    <property type="entry name" value="Soluble quinoprotein glucose dehydrogenase"/>
    <property type="match status" value="1"/>
</dbReference>
<organism evidence="7 8">
    <name type="scientific">Vibrio ulleungensis</name>
    <dbReference type="NCBI Taxonomy" id="2807619"/>
    <lineage>
        <taxon>Bacteria</taxon>
        <taxon>Pseudomonadati</taxon>
        <taxon>Pseudomonadota</taxon>
        <taxon>Gammaproteobacteria</taxon>
        <taxon>Vibrionales</taxon>
        <taxon>Vibrionaceae</taxon>
        <taxon>Vibrio</taxon>
    </lineage>
</organism>
<evidence type="ECO:0000256" key="3">
    <source>
        <dbReference type="ARBA" id="ARBA00023004"/>
    </source>
</evidence>
<evidence type="ECO:0000313" key="8">
    <source>
        <dbReference type="Proteomes" id="UP000809621"/>
    </source>
</evidence>
<reference evidence="7 8" key="1">
    <citation type="submission" date="2021-02" db="EMBL/GenBank/DDBJ databases">
        <authorList>
            <person name="Park J.-S."/>
        </authorList>
    </citation>
    <scope>NUCLEOTIDE SEQUENCE [LARGE SCALE GENOMIC DNA]</scope>
    <source>
        <strain evidence="7 8">188UL20-2</strain>
    </source>
</reference>
<feature type="transmembrane region" description="Helical" evidence="5">
    <location>
        <begin position="158"/>
        <end position="176"/>
    </location>
</feature>
<dbReference type="InterPro" id="IPR011041">
    <property type="entry name" value="Quinoprot_gluc/sorb_DH_b-prop"/>
</dbReference>
<dbReference type="InterPro" id="IPR011042">
    <property type="entry name" value="6-blade_b-propeller_TolB-like"/>
</dbReference>
<dbReference type="PANTHER" id="PTHR19328">
    <property type="entry name" value="HEDGEHOG-INTERACTING PROTEIN"/>
    <property type="match status" value="1"/>
</dbReference>
<keyword evidence="5" id="KW-0812">Transmembrane</keyword>
<dbReference type="SUPFAM" id="SSF46626">
    <property type="entry name" value="Cytochrome c"/>
    <property type="match status" value="1"/>
</dbReference>
<feature type="domain" description="Cytochrome c" evidence="6">
    <location>
        <begin position="612"/>
        <end position="705"/>
    </location>
</feature>
<evidence type="ECO:0000256" key="4">
    <source>
        <dbReference type="PROSITE-ProRule" id="PRU00433"/>
    </source>
</evidence>
<feature type="transmembrane region" description="Helical" evidence="5">
    <location>
        <begin position="116"/>
        <end position="137"/>
    </location>
</feature>
<comment type="caution">
    <text evidence="7">The sequence shown here is derived from an EMBL/GenBank/DDBJ whole genome shotgun (WGS) entry which is preliminary data.</text>
</comment>
<evidence type="ECO:0000256" key="1">
    <source>
        <dbReference type="ARBA" id="ARBA00022617"/>
    </source>
</evidence>
<dbReference type="InterPro" id="IPR012938">
    <property type="entry name" value="Glc/Sorbosone_DH"/>
</dbReference>
<keyword evidence="8" id="KW-1185">Reference proteome</keyword>
<dbReference type="Pfam" id="PF07995">
    <property type="entry name" value="GSDH"/>
    <property type="match status" value="1"/>
</dbReference>
<dbReference type="InterPro" id="IPR009056">
    <property type="entry name" value="Cyt_c-like_dom"/>
</dbReference>
<dbReference type="InterPro" id="IPR036909">
    <property type="entry name" value="Cyt_c-like_dom_sf"/>
</dbReference>
<evidence type="ECO:0000313" key="7">
    <source>
        <dbReference type="EMBL" id="MBM7035865.1"/>
    </source>
</evidence>
<feature type="transmembrane region" description="Helical" evidence="5">
    <location>
        <begin position="9"/>
        <end position="29"/>
    </location>
</feature>
<name>A0ABS2HE50_9VIBR</name>
<dbReference type="RefSeq" id="WP_205157487.1">
    <property type="nucleotide sequence ID" value="NZ_JAFEUM010000002.1"/>
</dbReference>
<dbReference type="Gene3D" id="1.10.760.10">
    <property type="entry name" value="Cytochrome c-like domain"/>
    <property type="match status" value="1"/>
</dbReference>
<keyword evidence="3 4" id="KW-0408">Iron</keyword>
<dbReference type="EMBL" id="JAFEUM010000002">
    <property type="protein sequence ID" value="MBM7035865.1"/>
    <property type="molecule type" value="Genomic_DNA"/>
</dbReference>
<keyword evidence="5" id="KW-1133">Transmembrane helix</keyword>
<dbReference type="PANTHER" id="PTHR19328:SF75">
    <property type="entry name" value="ALDOSE SUGAR DEHYDROGENASE YLII"/>
    <property type="match status" value="1"/>
</dbReference>
<protein>
    <submittedName>
        <fullName evidence="7">PQQ-dependent sugar dehydrogenase</fullName>
    </submittedName>
</protein>
<sequence>MRDNALKSILMICFQLILISISVIVAYYFSRHFDIIPRKILHLPTVYVSTSDMWTMLRVFAVTYAIQIITVLIITRITAFETINRFALEYMFYLVAYTTGSLYIFLATTINYDAQFIAAFGVFSTLAYVLSYYVYGVKNGESIFTFPFRIFASLIKRLFSLSGLLVLLYFITPLLLGKAFVSDRDIANKITQVRIFFNPIEESDWGFKNHLPGKTFAQPVLAKQSPNDESEIYVLERKGKLFSASSLNSDLPTTLVIDLSDKLGEVEIENGALGFAFHPRFSESIDEQPYIYVYYTDSRPSEFQYNRLSRFDLSLPTLDERNLSEEIILEMRRSKSGFHNGGSVEFGLDGFLYLGLGEGVHPKEATRYNQVFRSGVLRLDIDMDEEKSAKPTMPFNHGLAQNYLVPKDNPFIGNSDVLDEYWALGLRNPFRFNFDPQTGQLWLGDVGSTVWEEVNIIEKGKHYQFPGTEGESWQGKRVEEPENMVFQGPYYAYEHNAYDRAVIGGVINRGETYPGLEGQYIFADNYSAKLFMVDPLAEQSSPTDQKAVPLARANQYAQRGISSVVQLRSGTILVTTLGAASSPTGEVLQLVDAQYADITAAEETTKQAPSGYNEQATEELFAVNCARCHGVTGDGNGPDSEMLGVEEMPDFTSPLYQFSVDSTDIKAIIELGGIGVNKSPMMPPWKGFLEPNQIDHLVTYIESLPDKHHKH</sequence>
<proteinExistence type="predicted"/>
<keyword evidence="1 4" id="KW-0349">Heme</keyword>
<evidence type="ECO:0000256" key="2">
    <source>
        <dbReference type="ARBA" id="ARBA00022723"/>
    </source>
</evidence>
<accession>A0ABS2HE50</accession>
<gene>
    <name evidence="7" type="ORF">JQC93_05540</name>
</gene>
<dbReference type="Proteomes" id="UP000809621">
    <property type="component" value="Unassembled WGS sequence"/>
</dbReference>
<feature type="transmembrane region" description="Helical" evidence="5">
    <location>
        <begin position="90"/>
        <end position="110"/>
    </location>
</feature>
<keyword evidence="2 4" id="KW-0479">Metal-binding</keyword>